<proteinExistence type="predicted"/>
<reference evidence="1" key="1">
    <citation type="journal article" date="2021" name="PeerJ">
        <title>Analysis of 44 Vibrio anguillarum genomes reveals high genetic diversity.</title>
        <authorList>
            <person name="Hansen M.J."/>
            <person name="Dalsgaard I."/>
        </authorList>
    </citation>
    <scope>NUCLEOTIDE SEQUENCE</scope>
    <source>
        <strain evidence="1">850617-1/1</strain>
    </source>
</reference>
<protein>
    <submittedName>
        <fullName evidence="1">Uncharacterized protein</fullName>
    </submittedName>
</protein>
<evidence type="ECO:0000313" key="2">
    <source>
        <dbReference type="Proteomes" id="UP000786185"/>
    </source>
</evidence>
<dbReference type="AlphaFoldDB" id="A0AAW4BLN3"/>
<organism evidence="1 2">
    <name type="scientific">Vibrio anguillarum</name>
    <name type="common">Listonella anguillarum</name>
    <dbReference type="NCBI Taxonomy" id="55601"/>
    <lineage>
        <taxon>Bacteria</taxon>
        <taxon>Pseudomonadati</taxon>
        <taxon>Pseudomonadota</taxon>
        <taxon>Gammaproteobacteria</taxon>
        <taxon>Vibrionales</taxon>
        <taxon>Vibrionaceae</taxon>
        <taxon>Vibrio</taxon>
    </lineage>
</organism>
<feature type="non-terminal residue" evidence="1">
    <location>
        <position position="1"/>
    </location>
</feature>
<name>A0AAW4BLN3_VIBAN</name>
<gene>
    <name evidence="1" type="ORF">ERJ77_27800</name>
</gene>
<feature type="non-terminal residue" evidence="1">
    <location>
        <position position="113"/>
    </location>
</feature>
<comment type="caution">
    <text evidence="1">The sequence shown here is derived from an EMBL/GenBank/DDBJ whole genome shotgun (WGS) entry which is preliminary data.</text>
</comment>
<dbReference type="EMBL" id="SCLC01001829">
    <property type="protein sequence ID" value="MBF4438219.1"/>
    <property type="molecule type" value="Genomic_DNA"/>
</dbReference>
<accession>A0AAW4BLN3</accession>
<dbReference type="Proteomes" id="UP000786185">
    <property type="component" value="Unassembled WGS sequence"/>
</dbReference>
<sequence>LVPKMLQQLEDEHLIMARETAQGREFSLQTVESQAWYEEFHRQVSELKGNPQTLEAYRSKEIQRYITKQVAQARITQGEVAEPRVINVSFDSELPSEATKRIYAWAPEQTEKQ</sequence>
<evidence type="ECO:0000313" key="1">
    <source>
        <dbReference type="EMBL" id="MBF4438219.1"/>
    </source>
</evidence>